<feature type="transmembrane region" description="Helical" evidence="5">
    <location>
        <begin position="41"/>
        <end position="58"/>
    </location>
</feature>
<dbReference type="EMBL" id="JBBYAF010000017">
    <property type="protein sequence ID" value="MEL3972703.1"/>
    <property type="molecule type" value="Genomic_DNA"/>
</dbReference>
<evidence type="ECO:0000256" key="5">
    <source>
        <dbReference type="SAM" id="Phobius"/>
    </source>
</evidence>
<evidence type="ECO:0000313" key="6">
    <source>
        <dbReference type="EMBL" id="MEL3972703.1"/>
    </source>
</evidence>
<dbReference type="PANTHER" id="PTHR43847">
    <property type="entry name" value="BLL3993 PROTEIN"/>
    <property type="match status" value="1"/>
</dbReference>
<comment type="caution">
    <text evidence="6">The sequence shown here is derived from an EMBL/GenBank/DDBJ whole genome shotgun (WGS) entry which is preliminary data.</text>
</comment>
<keyword evidence="2 5" id="KW-0812">Transmembrane</keyword>
<comment type="subcellular location">
    <subcellularLocation>
        <location evidence="1">Membrane</location>
        <topology evidence="1">Multi-pass membrane protein</topology>
    </subcellularLocation>
</comment>
<feature type="transmembrane region" description="Helical" evidence="5">
    <location>
        <begin position="122"/>
        <end position="148"/>
    </location>
</feature>
<proteinExistence type="predicted"/>
<reference evidence="6 7" key="1">
    <citation type="submission" date="2024-04" db="EMBL/GenBank/DDBJ databases">
        <title>Bacillus oryzaecorticis sp. nov., a moderately halophilic bacterium isolated from rice husks.</title>
        <authorList>
            <person name="Zhu H.-S."/>
        </authorList>
    </citation>
    <scope>NUCLEOTIDE SEQUENCE [LARGE SCALE GENOMIC DNA]</scope>
    <source>
        <strain evidence="6 7">ZC255</strain>
    </source>
</reference>
<evidence type="ECO:0000256" key="2">
    <source>
        <dbReference type="ARBA" id="ARBA00022692"/>
    </source>
</evidence>
<protein>
    <submittedName>
        <fullName evidence="6">Isoprenylcysteine carboxylmethyltransferase family protein</fullName>
    </submittedName>
</protein>
<evidence type="ECO:0000256" key="4">
    <source>
        <dbReference type="ARBA" id="ARBA00023136"/>
    </source>
</evidence>
<dbReference type="InterPro" id="IPR052527">
    <property type="entry name" value="Metal_cation-efflux_comp"/>
</dbReference>
<sequence length="188" mass="21931">MKFFILFFTVLVIQRLVELVIAKKNEKWMKDRGAKEFGQKHYHVMVMIHFAFFLSLLLEGGIYHSGIHPLWEYLLALFLITQAGRIWVISSLGKYWNTKIIVLPDAEVVATGPYKLFRHPNYLIVTMELIIVPLLFNAYWTLFVFAALNQLILLTRIPVEEGALKNETDYGRIHVRTPGWLGIVRKEK</sequence>
<dbReference type="Gene3D" id="1.20.120.1630">
    <property type="match status" value="1"/>
</dbReference>
<dbReference type="Proteomes" id="UP001389717">
    <property type="component" value="Unassembled WGS sequence"/>
</dbReference>
<dbReference type="InterPro" id="IPR007269">
    <property type="entry name" value="ICMT_MeTrfase"/>
</dbReference>
<dbReference type="PANTHER" id="PTHR43847:SF1">
    <property type="entry name" value="BLL3993 PROTEIN"/>
    <property type="match status" value="1"/>
</dbReference>
<keyword evidence="3 5" id="KW-1133">Transmembrane helix</keyword>
<dbReference type="RefSeq" id="WP_341983241.1">
    <property type="nucleotide sequence ID" value="NZ_JBBYAF010000017.1"/>
</dbReference>
<evidence type="ECO:0000256" key="3">
    <source>
        <dbReference type="ARBA" id="ARBA00022989"/>
    </source>
</evidence>
<keyword evidence="7" id="KW-1185">Reference proteome</keyword>
<evidence type="ECO:0000313" key="7">
    <source>
        <dbReference type="Proteomes" id="UP001389717"/>
    </source>
</evidence>
<evidence type="ECO:0000256" key="1">
    <source>
        <dbReference type="ARBA" id="ARBA00004141"/>
    </source>
</evidence>
<gene>
    <name evidence="6" type="ORF">AAEO50_10460</name>
</gene>
<keyword evidence="4 5" id="KW-0472">Membrane</keyword>
<name>A0ABU9K9J2_9BACI</name>
<feature type="transmembrane region" description="Helical" evidence="5">
    <location>
        <begin position="70"/>
        <end position="89"/>
    </location>
</feature>
<accession>A0ABU9K9J2</accession>
<organism evidence="6 7">
    <name type="scientific">Rossellomorea oryzaecorticis</name>
    <dbReference type="NCBI Taxonomy" id="1396505"/>
    <lineage>
        <taxon>Bacteria</taxon>
        <taxon>Bacillati</taxon>
        <taxon>Bacillota</taxon>
        <taxon>Bacilli</taxon>
        <taxon>Bacillales</taxon>
        <taxon>Bacillaceae</taxon>
        <taxon>Rossellomorea</taxon>
    </lineage>
</organism>
<dbReference type="Pfam" id="PF04140">
    <property type="entry name" value="ICMT"/>
    <property type="match status" value="1"/>
</dbReference>